<feature type="compositionally biased region" description="Polar residues" evidence="1">
    <location>
        <begin position="89"/>
        <end position="101"/>
    </location>
</feature>
<feature type="region of interest" description="Disordered" evidence="1">
    <location>
        <begin position="253"/>
        <end position="304"/>
    </location>
</feature>
<feature type="compositionally biased region" description="Polar residues" evidence="1">
    <location>
        <begin position="58"/>
        <end position="68"/>
    </location>
</feature>
<feature type="region of interest" description="Disordered" evidence="1">
    <location>
        <begin position="1"/>
        <end position="127"/>
    </location>
</feature>
<protein>
    <submittedName>
        <fullName evidence="2">Uncharacterized protein</fullName>
    </submittedName>
</protein>
<dbReference type="OrthoDB" id="3553498at2759"/>
<dbReference type="Proteomes" id="UP000701801">
    <property type="component" value="Unassembled WGS sequence"/>
</dbReference>
<gene>
    <name evidence="2" type="ORF">HYALB_00011148</name>
</gene>
<organism evidence="2 3">
    <name type="scientific">Hymenoscyphus albidus</name>
    <dbReference type="NCBI Taxonomy" id="595503"/>
    <lineage>
        <taxon>Eukaryota</taxon>
        <taxon>Fungi</taxon>
        <taxon>Dikarya</taxon>
        <taxon>Ascomycota</taxon>
        <taxon>Pezizomycotina</taxon>
        <taxon>Leotiomycetes</taxon>
        <taxon>Helotiales</taxon>
        <taxon>Helotiaceae</taxon>
        <taxon>Hymenoscyphus</taxon>
    </lineage>
</organism>
<dbReference type="AlphaFoldDB" id="A0A9N9LQ35"/>
<reference evidence="2" key="1">
    <citation type="submission" date="2021-07" db="EMBL/GenBank/DDBJ databases">
        <authorList>
            <person name="Durling M."/>
        </authorList>
    </citation>
    <scope>NUCLEOTIDE SEQUENCE</scope>
</reference>
<dbReference type="EMBL" id="CAJVRM010000234">
    <property type="protein sequence ID" value="CAG8977763.1"/>
    <property type="molecule type" value="Genomic_DNA"/>
</dbReference>
<name>A0A9N9LQ35_9HELO</name>
<comment type="caution">
    <text evidence="2">The sequence shown here is derived from an EMBL/GenBank/DDBJ whole genome shotgun (WGS) entry which is preliminary data.</text>
</comment>
<evidence type="ECO:0000313" key="3">
    <source>
        <dbReference type="Proteomes" id="UP000701801"/>
    </source>
</evidence>
<sequence length="385" mass="42295">MAAVNLNNVQFWQPPLESNRATKSKDHTLPATNRSSQSNSAMALSRGHQPKDDRISNRGYTQDLTNSESEAEGDSNDELPSVKDILYPPSSQQTSVRTHTQGTRDKPITLDDDNDRLDLDSDTASNSGSTLLEIRADAVLESNKPADPASHEAWKEIDNNWVNDNQPPLFPLERDDLALTGPRPCSLSPAGLSYSNSQGRSEDPTPCLRPTGVGADDGRNELALFDSSNMGGSMDNPSALGSEVLQAFEEQDKLLSPPPDPRRRSPARLQNHDDSYFQAESISTRTEGLGDASQVEAPREGEREDLVRQPEAEGEVDEQQYEVGGVLGAIEGMYMPREEQQDDLDDVQSKPTRQCLPTYVVDEQLSFTLPELLCCIGVRDSCRVP</sequence>
<accession>A0A9N9LQ35</accession>
<feature type="compositionally biased region" description="Polar residues" evidence="1">
    <location>
        <begin position="30"/>
        <end position="42"/>
    </location>
</feature>
<proteinExistence type="predicted"/>
<evidence type="ECO:0000256" key="1">
    <source>
        <dbReference type="SAM" id="MobiDB-lite"/>
    </source>
</evidence>
<feature type="region of interest" description="Disordered" evidence="1">
    <location>
        <begin position="189"/>
        <end position="239"/>
    </location>
</feature>
<keyword evidence="3" id="KW-1185">Reference proteome</keyword>
<evidence type="ECO:0000313" key="2">
    <source>
        <dbReference type="EMBL" id="CAG8977763.1"/>
    </source>
</evidence>
<feature type="compositionally biased region" description="Polar residues" evidence="1">
    <location>
        <begin position="1"/>
        <end position="11"/>
    </location>
</feature>